<evidence type="ECO:0000256" key="10">
    <source>
        <dbReference type="ARBA" id="ARBA00022840"/>
    </source>
</evidence>
<dbReference type="PANTHER" id="PTHR45528:SF1">
    <property type="entry name" value="SENSOR HISTIDINE KINASE CPXA"/>
    <property type="match status" value="1"/>
</dbReference>
<comment type="caution">
    <text evidence="16">The sequence shown here is derived from an EMBL/GenBank/DDBJ whole genome shotgun (WGS) entry which is preliminary data.</text>
</comment>
<evidence type="ECO:0000256" key="3">
    <source>
        <dbReference type="ARBA" id="ARBA00012438"/>
    </source>
</evidence>
<protein>
    <recommendedName>
        <fullName evidence="3">histidine kinase</fullName>
        <ecNumber evidence="3">2.7.13.3</ecNumber>
    </recommendedName>
</protein>
<dbReference type="PRINTS" id="PR00344">
    <property type="entry name" value="BCTRLSENSOR"/>
</dbReference>
<dbReference type="AlphaFoldDB" id="A0A3M8D2F1"/>
<accession>A0A3M8D2F1</accession>
<dbReference type="InterPro" id="IPR003594">
    <property type="entry name" value="HATPase_dom"/>
</dbReference>
<keyword evidence="6" id="KW-0808">Transferase</keyword>
<dbReference type="GO" id="GO:0005886">
    <property type="term" value="C:plasma membrane"/>
    <property type="evidence" value="ECO:0007669"/>
    <property type="project" value="UniProtKB-SubCell"/>
</dbReference>
<dbReference type="InterPro" id="IPR050398">
    <property type="entry name" value="HssS/ArlS-like"/>
</dbReference>
<reference evidence="16 17" key="1">
    <citation type="submission" date="2018-10" db="EMBL/GenBank/DDBJ databases">
        <title>Phylogenomics of Brevibacillus.</title>
        <authorList>
            <person name="Dunlap C."/>
        </authorList>
    </citation>
    <scope>NUCLEOTIDE SEQUENCE [LARGE SCALE GENOMIC DNA]</scope>
    <source>
        <strain evidence="16 17">JCM 15716</strain>
    </source>
</reference>
<dbReference type="CDD" id="cd00075">
    <property type="entry name" value="HATPase"/>
    <property type="match status" value="1"/>
</dbReference>
<evidence type="ECO:0000256" key="2">
    <source>
        <dbReference type="ARBA" id="ARBA00004651"/>
    </source>
</evidence>
<dbReference type="SUPFAM" id="SSF55874">
    <property type="entry name" value="ATPase domain of HSP90 chaperone/DNA topoisomerase II/histidine kinase"/>
    <property type="match status" value="1"/>
</dbReference>
<keyword evidence="8" id="KW-0547">Nucleotide-binding</keyword>
<dbReference type="Pfam" id="PF02518">
    <property type="entry name" value="HATPase_c"/>
    <property type="match status" value="1"/>
</dbReference>
<keyword evidence="13 14" id="KW-0472">Membrane</keyword>
<dbReference type="InterPro" id="IPR036890">
    <property type="entry name" value="HATPase_C_sf"/>
</dbReference>
<evidence type="ECO:0000256" key="14">
    <source>
        <dbReference type="SAM" id="Phobius"/>
    </source>
</evidence>
<evidence type="ECO:0000256" key="9">
    <source>
        <dbReference type="ARBA" id="ARBA00022777"/>
    </source>
</evidence>
<gene>
    <name evidence="16" type="ORF">EDM56_24220</name>
</gene>
<dbReference type="PANTHER" id="PTHR45528">
    <property type="entry name" value="SENSOR HISTIDINE KINASE CPXA"/>
    <property type="match status" value="1"/>
</dbReference>
<evidence type="ECO:0000259" key="15">
    <source>
        <dbReference type="PROSITE" id="PS50109"/>
    </source>
</evidence>
<dbReference type="InterPro" id="IPR003661">
    <property type="entry name" value="HisK_dim/P_dom"/>
</dbReference>
<evidence type="ECO:0000256" key="4">
    <source>
        <dbReference type="ARBA" id="ARBA00022475"/>
    </source>
</evidence>
<evidence type="ECO:0000256" key="6">
    <source>
        <dbReference type="ARBA" id="ARBA00022679"/>
    </source>
</evidence>
<dbReference type="EMBL" id="RHHQ01000021">
    <property type="protein sequence ID" value="RNB82083.1"/>
    <property type="molecule type" value="Genomic_DNA"/>
</dbReference>
<dbReference type="Proteomes" id="UP000271031">
    <property type="component" value="Unassembled WGS sequence"/>
</dbReference>
<evidence type="ECO:0000256" key="5">
    <source>
        <dbReference type="ARBA" id="ARBA00022553"/>
    </source>
</evidence>
<dbReference type="SUPFAM" id="SSF47384">
    <property type="entry name" value="Homodimeric domain of signal transducing histidine kinase"/>
    <property type="match status" value="1"/>
</dbReference>
<dbReference type="InterPro" id="IPR004358">
    <property type="entry name" value="Sig_transdc_His_kin-like_C"/>
</dbReference>
<keyword evidence="17" id="KW-1185">Reference proteome</keyword>
<organism evidence="16 17">
    <name type="scientific">Brevibacillus fluminis</name>
    <dbReference type="NCBI Taxonomy" id="511487"/>
    <lineage>
        <taxon>Bacteria</taxon>
        <taxon>Bacillati</taxon>
        <taxon>Bacillota</taxon>
        <taxon>Bacilli</taxon>
        <taxon>Bacillales</taxon>
        <taxon>Paenibacillaceae</taxon>
        <taxon>Brevibacillus</taxon>
    </lineage>
</organism>
<dbReference type="Pfam" id="PF00512">
    <property type="entry name" value="HisKA"/>
    <property type="match status" value="1"/>
</dbReference>
<evidence type="ECO:0000313" key="17">
    <source>
        <dbReference type="Proteomes" id="UP000271031"/>
    </source>
</evidence>
<dbReference type="SMART" id="SM00387">
    <property type="entry name" value="HATPase_c"/>
    <property type="match status" value="1"/>
</dbReference>
<keyword evidence="5" id="KW-0597">Phosphoprotein</keyword>
<comment type="catalytic activity">
    <reaction evidence="1">
        <text>ATP + protein L-histidine = ADP + protein N-phospho-L-histidine.</text>
        <dbReference type="EC" id="2.7.13.3"/>
    </reaction>
</comment>
<comment type="subcellular location">
    <subcellularLocation>
        <location evidence="2">Cell membrane</location>
        <topology evidence="2">Multi-pass membrane protein</topology>
    </subcellularLocation>
</comment>
<evidence type="ECO:0000256" key="8">
    <source>
        <dbReference type="ARBA" id="ARBA00022741"/>
    </source>
</evidence>
<feature type="domain" description="Histidine kinase" evidence="15">
    <location>
        <begin position="150"/>
        <end position="367"/>
    </location>
</feature>
<dbReference type="EC" id="2.7.13.3" evidence="3"/>
<evidence type="ECO:0000256" key="7">
    <source>
        <dbReference type="ARBA" id="ARBA00022692"/>
    </source>
</evidence>
<sequence>MLVLSIGLTALTISLMYRIVLSFIDSSITLSGLLDAFISLVGAGKFYQLTESLGVTLLYYLFLFSVFLFYLYLFYRYEKRKYEERCLQQLITEIGFIADGHFDHQVCITTHGNEHTKQLAKDINRLVAQLKLAVEEERRSEQAKNDLITNVSHDLRTPLTSIIGYLGLIEQDRYKDELELRYYIQIAYQKVTRLNTLINDLFEYTRVQNTGLAITKIPINMAEMLGQLIVQFRLQLQEAQMECRSEVSMDKLMVLGDSNKLARVFENLLQNAIRYGKNGGYVDVSAREEDEHIVIDVTNYGEPIPSIDLPHIFERFYRIEKSRSEYTGGTGLGLAIAKGIIDLHEGSITAYSDSEKTIFTVKLKSLNGSAPS</sequence>
<dbReference type="Gene3D" id="3.30.565.10">
    <property type="entry name" value="Histidine kinase-like ATPase, C-terminal domain"/>
    <property type="match status" value="1"/>
</dbReference>
<dbReference type="GO" id="GO:0000155">
    <property type="term" value="F:phosphorelay sensor kinase activity"/>
    <property type="evidence" value="ECO:0007669"/>
    <property type="project" value="InterPro"/>
</dbReference>
<dbReference type="Gene3D" id="1.10.287.130">
    <property type="match status" value="1"/>
</dbReference>
<keyword evidence="4" id="KW-1003">Cell membrane</keyword>
<dbReference type="SMART" id="SM00388">
    <property type="entry name" value="HisKA"/>
    <property type="match status" value="1"/>
</dbReference>
<dbReference type="PROSITE" id="PS50109">
    <property type="entry name" value="HIS_KIN"/>
    <property type="match status" value="1"/>
</dbReference>
<proteinExistence type="predicted"/>
<name>A0A3M8D2F1_9BACL</name>
<evidence type="ECO:0000313" key="16">
    <source>
        <dbReference type="EMBL" id="RNB82083.1"/>
    </source>
</evidence>
<keyword evidence="10" id="KW-0067">ATP-binding</keyword>
<dbReference type="InterPro" id="IPR005467">
    <property type="entry name" value="His_kinase_dom"/>
</dbReference>
<dbReference type="GO" id="GO:0005524">
    <property type="term" value="F:ATP binding"/>
    <property type="evidence" value="ECO:0007669"/>
    <property type="project" value="UniProtKB-KW"/>
</dbReference>
<evidence type="ECO:0000256" key="1">
    <source>
        <dbReference type="ARBA" id="ARBA00000085"/>
    </source>
</evidence>
<keyword evidence="9" id="KW-0418">Kinase</keyword>
<keyword evidence="12" id="KW-0902">Two-component regulatory system</keyword>
<feature type="transmembrane region" description="Helical" evidence="14">
    <location>
        <begin position="57"/>
        <end position="75"/>
    </location>
</feature>
<dbReference type="OrthoDB" id="2359336at2"/>
<dbReference type="InterPro" id="IPR036097">
    <property type="entry name" value="HisK_dim/P_sf"/>
</dbReference>
<keyword evidence="7 14" id="KW-0812">Transmembrane</keyword>
<dbReference type="FunFam" id="3.30.565.10:FF:000013">
    <property type="entry name" value="Two-component sensor histidine kinase"/>
    <property type="match status" value="1"/>
</dbReference>
<evidence type="ECO:0000256" key="13">
    <source>
        <dbReference type="ARBA" id="ARBA00023136"/>
    </source>
</evidence>
<dbReference type="CDD" id="cd00082">
    <property type="entry name" value="HisKA"/>
    <property type="match status" value="1"/>
</dbReference>
<keyword evidence="11 14" id="KW-1133">Transmembrane helix</keyword>
<dbReference type="FunFam" id="1.10.287.130:FF:000008">
    <property type="entry name" value="Two-component sensor histidine kinase"/>
    <property type="match status" value="1"/>
</dbReference>
<evidence type="ECO:0000256" key="11">
    <source>
        <dbReference type="ARBA" id="ARBA00022989"/>
    </source>
</evidence>
<evidence type="ECO:0000256" key="12">
    <source>
        <dbReference type="ARBA" id="ARBA00023012"/>
    </source>
</evidence>